<evidence type="ECO:0000256" key="1">
    <source>
        <dbReference type="SAM" id="MobiDB-lite"/>
    </source>
</evidence>
<proteinExistence type="predicted"/>
<evidence type="ECO:0000313" key="2">
    <source>
        <dbReference type="EMBL" id="KIM82072.1"/>
    </source>
</evidence>
<reference evidence="3" key="2">
    <citation type="submission" date="2015-01" db="EMBL/GenBank/DDBJ databases">
        <title>Evolutionary Origins and Diversification of the Mycorrhizal Mutualists.</title>
        <authorList>
            <consortium name="DOE Joint Genome Institute"/>
            <consortium name="Mycorrhizal Genomics Consortium"/>
            <person name="Kohler A."/>
            <person name="Kuo A."/>
            <person name="Nagy L.G."/>
            <person name="Floudas D."/>
            <person name="Copeland A."/>
            <person name="Barry K.W."/>
            <person name="Cichocki N."/>
            <person name="Veneault-Fourrey C."/>
            <person name="LaButti K."/>
            <person name="Lindquist E.A."/>
            <person name="Lipzen A."/>
            <person name="Lundell T."/>
            <person name="Morin E."/>
            <person name="Murat C."/>
            <person name="Riley R."/>
            <person name="Ohm R."/>
            <person name="Sun H."/>
            <person name="Tunlid A."/>
            <person name="Henrissat B."/>
            <person name="Grigoriev I.V."/>
            <person name="Hibbett D.S."/>
            <person name="Martin F."/>
        </authorList>
    </citation>
    <scope>NUCLEOTIDE SEQUENCE [LARGE SCALE GENOMIC DNA]</scope>
    <source>
        <strain evidence="3">F 1598</strain>
    </source>
</reference>
<organism evidence="2 3">
    <name type="scientific">Piloderma croceum (strain F 1598)</name>
    <dbReference type="NCBI Taxonomy" id="765440"/>
    <lineage>
        <taxon>Eukaryota</taxon>
        <taxon>Fungi</taxon>
        <taxon>Dikarya</taxon>
        <taxon>Basidiomycota</taxon>
        <taxon>Agaricomycotina</taxon>
        <taxon>Agaricomycetes</taxon>
        <taxon>Agaricomycetidae</taxon>
        <taxon>Atheliales</taxon>
        <taxon>Atheliaceae</taxon>
        <taxon>Piloderma</taxon>
    </lineage>
</organism>
<feature type="compositionally biased region" description="Pro residues" evidence="1">
    <location>
        <begin position="81"/>
        <end position="91"/>
    </location>
</feature>
<dbReference type="HOGENOM" id="CLU_1421909_0_0_1"/>
<feature type="compositionally biased region" description="Low complexity" evidence="1">
    <location>
        <begin position="1"/>
        <end position="23"/>
    </location>
</feature>
<feature type="region of interest" description="Disordered" evidence="1">
    <location>
        <begin position="1"/>
        <end position="91"/>
    </location>
</feature>
<protein>
    <submittedName>
        <fullName evidence="2">Uncharacterized protein</fullName>
    </submittedName>
</protein>
<evidence type="ECO:0000313" key="3">
    <source>
        <dbReference type="Proteomes" id="UP000054166"/>
    </source>
</evidence>
<name>A0A0C3BXB2_PILCF</name>
<feature type="compositionally biased region" description="Low complexity" evidence="1">
    <location>
        <begin position="44"/>
        <end position="54"/>
    </location>
</feature>
<dbReference type="EMBL" id="KN832996">
    <property type="protein sequence ID" value="KIM82072.1"/>
    <property type="molecule type" value="Genomic_DNA"/>
</dbReference>
<accession>A0A0C3BXB2</accession>
<gene>
    <name evidence="2" type="ORF">PILCRDRAFT_8310</name>
</gene>
<reference evidence="2 3" key="1">
    <citation type="submission" date="2014-04" db="EMBL/GenBank/DDBJ databases">
        <authorList>
            <consortium name="DOE Joint Genome Institute"/>
            <person name="Kuo A."/>
            <person name="Tarkka M."/>
            <person name="Buscot F."/>
            <person name="Kohler A."/>
            <person name="Nagy L.G."/>
            <person name="Floudas D."/>
            <person name="Copeland A."/>
            <person name="Barry K.W."/>
            <person name="Cichocki N."/>
            <person name="Veneault-Fourrey C."/>
            <person name="LaButti K."/>
            <person name="Lindquist E.A."/>
            <person name="Lipzen A."/>
            <person name="Lundell T."/>
            <person name="Morin E."/>
            <person name="Murat C."/>
            <person name="Sun H."/>
            <person name="Tunlid A."/>
            <person name="Henrissat B."/>
            <person name="Grigoriev I.V."/>
            <person name="Hibbett D.S."/>
            <person name="Martin F."/>
            <person name="Nordberg H.P."/>
            <person name="Cantor M.N."/>
            <person name="Hua S.X."/>
        </authorList>
    </citation>
    <scope>NUCLEOTIDE SEQUENCE [LARGE SCALE GENOMIC DNA]</scope>
    <source>
        <strain evidence="2 3">F 1598</strain>
    </source>
</reference>
<dbReference type="InParanoid" id="A0A0C3BXB2"/>
<feature type="compositionally biased region" description="Low complexity" evidence="1">
    <location>
        <begin position="64"/>
        <end position="80"/>
    </location>
</feature>
<dbReference type="Proteomes" id="UP000054166">
    <property type="component" value="Unassembled WGS sequence"/>
</dbReference>
<dbReference type="AlphaFoldDB" id="A0A0C3BXB2"/>
<sequence length="191" mass="19727">MHHQHLNLNLGNSGPSSAGPSGLRTPPGTQQQQQQNSGGAPAEQAAPSANTQNPPQAPAPPAVNPVAWEPNNAGPAQPLAPGTPPGAPPLPEAHIIEQQAAELTILRAHLAQQEGKRDKISQPGVPAPAQPVLFADPQVVERAKAAAVAARDGDKKPSLPDIVPGFKANPLDIPCAPKAFISLWSKAPFRL</sequence>
<keyword evidence="3" id="KW-1185">Reference proteome</keyword>
<dbReference type="OrthoDB" id="2693497at2759"/>